<dbReference type="Proteomes" id="UP000616201">
    <property type="component" value="Unassembled WGS sequence"/>
</dbReference>
<organism evidence="1 2">
    <name type="scientific">Sphingobacterium hungaricum</name>
    <dbReference type="NCBI Taxonomy" id="2082723"/>
    <lineage>
        <taxon>Bacteria</taxon>
        <taxon>Pseudomonadati</taxon>
        <taxon>Bacteroidota</taxon>
        <taxon>Sphingobacteriia</taxon>
        <taxon>Sphingobacteriales</taxon>
        <taxon>Sphingobacteriaceae</taxon>
        <taxon>Sphingobacterium</taxon>
    </lineage>
</organism>
<dbReference type="EMBL" id="PRDK01000004">
    <property type="protein sequence ID" value="MBE8713450.1"/>
    <property type="molecule type" value="Genomic_DNA"/>
</dbReference>
<name>A0A928UY10_9SPHI</name>
<gene>
    <name evidence="1" type="ORF">C4F49_07150</name>
</gene>
<reference evidence="1" key="1">
    <citation type="submission" date="2018-02" db="EMBL/GenBank/DDBJ databases">
        <authorList>
            <person name="Vasarhelyi B.M."/>
            <person name="Deshmukh S."/>
            <person name="Balint B."/>
            <person name="Kukolya J."/>
        </authorList>
    </citation>
    <scope>NUCLEOTIDE SEQUENCE</scope>
    <source>
        <strain evidence="1">KB22</strain>
    </source>
</reference>
<proteinExistence type="predicted"/>
<sequence>MNETNEKKITSLDLDEKLYTYLENLAKQQNTSIARYIETVLIDATNFKFPNEETKFAIEEFKKEKPDLKGYTDIDKLFDDLSLN</sequence>
<accession>A0A928UY10</accession>
<evidence type="ECO:0000313" key="2">
    <source>
        <dbReference type="Proteomes" id="UP000616201"/>
    </source>
</evidence>
<comment type="caution">
    <text evidence="1">The sequence shown here is derived from an EMBL/GenBank/DDBJ whole genome shotgun (WGS) entry which is preliminary data.</text>
</comment>
<protein>
    <submittedName>
        <fullName evidence="1">Uncharacterized protein</fullName>
    </submittedName>
</protein>
<keyword evidence="2" id="KW-1185">Reference proteome</keyword>
<dbReference type="RefSeq" id="WP_196935390.1">
    <property type="nucleotide sequence ID" value="NZ_MU158698.1"/>
</dbReference>
<dbReference type="AlphaFoldDB" id="A0A928UY10"/>
<evidence type="ECO:0000313" key="1">
    <source>
        <dbReference type="EMBL" id="MBE8713450.1"/>
    </source>
</evidence>